<reference evidence="3 4" key="2">
    <citation type="submission" date="2020-03" db="EMBL/GenBank/DDBJ databases">
        <title>Kangsaoukella pontilimi gen. nov., sp. nov., a new member of the family Rhodobacteraceae isolated from a tidal mudflat.</title>
        <authorList>
            <person name="Kim I.S."/>
        </authorList>
    </citation>
    <scope>NUCLEOTIDE SEQUENCE [LARGE SCALE GENOMIC DNA]</scope>
    <source>
        <strain evidence="3 4">GH1-50</strain>
    </source>
</reference>
<dbReference type="EMBL" id="WUPT01000001">
    <property type="protein sequence ID" value="MXQ07177.1"/>
    <property type="molecule type" value="Genomic_DNA"/>
</dbReference>
<evidence type="ECO:0000256" key="1">
    <source>
        <dbReference type="SAM" id="SignalP"/>
    </source>
</evidence>
<evidence type="ECO:0000313" key="3">
    <source>
        <dbReference type="EMBL" id="MXQ07177.1"/>
    </source>
</evidence>
<accession>A0A7C9MQ88</accession>
<dbReference type="PANTHER" id="PTHR19328">
    <property type="entry name" value="HEDGEHOG-INTERACTING PROTEIN"/>
    <property type="match status" value="1"/>
</dbReference>
<sequence>MFRTVTAALLIAVSLGGAAPGLAAPLTATSAGQVSVTPVLTGLDAPWAVGFLPGGGILVTEREGRLLLHENGETREVAGLPEIADVGQGGLLDLLVPSDFAETREIFMSYAKPQARGAGTALMRARLSEDGARLSDVETIFELRPGSSGGRHFGSRIVEAPDGTLFMTIGDRGNRMSAQDRMNENGSVVRVARDGSIPEDNPFLEDGMAQPAIWSFGHRNPQGAALDLNGTLLVVEHGAQGGDEINRVTRGANFGWPIIAYGQHYGGGRIGEGTTRDGMEQPAFYWDPSMAPSGMMVYSGALWPEWRGDIFVGSLKFDYIARLEGDPLQEVEQIEGDETLRVRDVREGPDGAIWFLSVGEGALYRMTPG</sequence>
<keyword evidence="1" id="KW-0732">Signal</keyword>
<feature type="signal peptide" evidence="1">
    <location>
        <begin position="1"/>
        <end position="23"/>
    </location>
</feature>
<reference evidence="3 4" key="1">
    <citation type="submission" date="2019-12" db="EMBL/GenBank/DDBJ databases">
        <authorList>
            <person name="Lee S.D."/>
        </authorList>
    </citation>
    <scope>NUCLEOTIDE SEQUENCE [LARGE SCALE GENOMIC DNA]</scope>
    <source>
        <strain evidence="3 4">GH1-50</strain>
    </source>
</reference>
<dbReference type="RefSeq" id="WP_160763066.1">
    <property type="nucleotide sequence ID" value="NZ_WUPT01000001.1"/>
</dbReference>
<dbReference type="Gene3D" id="2.120.10.30">
    <property type="entry name" value="TolB, C-terminal domain"/>
    <property type="match status" value="1"/>
</dbReference>
<dbReference type="InterPro" id="IPR011042">
    <property type="entry name" value="6-blade_b-propeller_TolB-like"/>
</dbReference>
<keyword evidence="4" id="KW-1185">Reference proteome</keyword>
<feature type="domain" description="Glucose/Sorbosone dehydrogenase" evidence="2">
    <location>
        <begin position="43"/>
        <end position="365"/>
    </location>
</feature>
<proteinExistence type="predicted"/>
<protein>
    <submittedName>
        <fullName evidence="3">PQQ-dependent sugar dehydrogenase</fullName>
    </submittedName>
</protein>
<dbReference type="Proteomes" id="UP000480350">
    <property type="component" value="Unassembled WGS sequence"/>
</dbReference>
<dbReference type="InterPro" id="IPR012938">
    <property type="entry name" value="Glc/Sorbosone_DH"/>
</dbReference>
<evidence type="ECO:0000313" key="4">
    <source>
        <dbReference type="Proteomes" id="UP000480350"/>
    </source>
</evidence>
<comment type="caution">
    <text evidence="3">The sequence shown here is derived from an EMBL/GenBank/DDBJ whole genome shotgun (WGS) entry which is preliminary data.</text>
</comment>
<feature type="chain" id="PRO_5028917157" evidence="1">
    <location>
        <begin position="24"/>
        <end position="369"/>
    </location>
</feature>
<evidence type="ECO:0000259" key="2">
    <source>
        <dbReference type="Pfam" id="PF07995"/>
    </source>
</evidence>
<gene>
    <name evidence="3" type="ORF">GQ651_04895</name>
</gene>
<dbReference type="SUPFAM" id="SSF50952">
    <property type="entry name" value="Soluble quinoprotein glucose dehydrogenase"/>
    <property type="match status" value="1"/>
</dbReference>
<dbReference type="PANTHER" id="PTHR19328:SF75">
    <property type="entry name" value="ALDOSE SUGAR DEHYDROGENASE YLII"/>
    <property type="match status" value="1"/>
</dbReference>
<dbReference type="InterPro" id="IPR011041">
    <property type="entry name" value="Quinoprot_gluc/sorb_DH_b-prop"/>
</dbReference>
<name>A0A7C9MQ88_9RHOB</name>
<organism evidence="3 4">
    <name type="scientific">Kangsaoukella pontilimi</name>
    <dbReference type="NCBI Taxonomy" id="2691042"/>
    <lineage>
        <taxon>Bacteria</taxon>
        <taxon>Pseudomonadati</taxon>
        <taxon>Pseudomonadota</taxon>
        <taxon>Alphaproteobacteria</taxon>
        <taxon>Rhodobacterales</taxon>
        <taxon>Paracoccaceae</taxon>
        <taxon>Kangsaoukella</taxon>
    </lineage>
</organism>
<dbReference type="Pfam" id="PF07995">
    <property type="entry name" value="GSDH"/>
    <property type="match status" value="1"/>
</dbReference>
<dbReference type="AlphaFoldDB" id="A0A7C9MQ88"/>